<protein>
    <submittedName>
        <fullName evidence="1">Uncharacterized protein</fullName>
    </submittedName>
</protein>
<dbReference type="RefSeq" id="WP_119635114.1">
    <property type="nucleotide sequence ID" value="NZ_QXVO01000005.1"/>
</dbReference>
<gene>
    <name evidence="1" type="ORF">BUZ57_02305</name>
</gene>
<dbReference type="Proteomes" id="UP000285625">
    <property type="component" value="Unassembled WGS sequence"/>
</dbReference>
<sequence>MNIKDITEETGWDLVEILKRVNSFPRVTETITEEELKNMTKEELSNLLSGNNKKIGIEE</sequence>
<name>A0A418JL21_STAHY</name>
<evidence type="ECO:0000313" key="1">
    <source>
        <dbReference type="EMBL" id="RIO47091.1"/>
    </source>
</evidence>
<comment type="caution">
    <text evidence="1">The sequence shown here is derived from an EMBL/GenBank/DDBJ whole genome shotgun (WGS) entry which is preliminary data.</text>
</comment>
<dbReference type="EMBL" id="QXVO01000005">
    <property type="protein sequence ID" value="RIO47091.1"/>
    <property type="molecule type" value="Genomic_DNA"/>
</dbReference>
<reference evidence="1 2" key="1">
    <citation type="journal article" date="2016" name="Front. Microbiol.">
        <title>Comprehensive Phylogenetic Analysis of Bovine Non-aureus Staphylococci Species Based on Whole-Genome Sequencing.</title>
        <authorList>
            <person name="Naushad S."/>
            <person name="Barkema H.W."/>
            <person name="Luby C."/>
            <person name="Condas L.A."/>
            <person name="Nobrega D.B."/>
            <person name="Carson D.A."/>
            <person name="De Buck J."/>
        </authorList>
    </citation>
    <scope>NUCLEOTIDE SEQUENCE [LARGE SCALE GENOMIC DNA]</scope>
    <source>
        <strain evidence="1 2">SNUC 5959</strain>
    </source>
</reference>
<accession>A0A418JL21</accession>
<organism evidence="1 2">
    <name type="scientific">Staphylococcus hyicus</name>
    <dbReference type="NCBI Taxonomy" id="1284"/>
    <lineage>
        <taxon>Bacteria</taxon>
        <taxon>Bacillati</taxon>
        <taxon>Bacillota</taxon>
        <taxon>Bacilli</taxon>
        <taxon>Bacillales</taxon>
        <taxon>Staphylococcaceae</taxon>
        <taxon>Staphylococcus</taxon>
    </lineage>
</organism>
<proteinExistence type="predicted"/>
<evidence type="ECO:0000313" key="2">
    <source>
        <dbReference type="Proteomes" id="UP000285625"/>
    </source>
</evidence>
<dbReference type="AlphaFoldDB" id="A0A418JL21"/>